<accession>A0A2N4U6Z9</accession>
<organism evidence="3 4">
    <name type="scientific">Pollutimonas subterranea</name>
    <dbReference type="NCBI Taxonomy" id="2045210"/>
    <lineage>
        <taxon>Bacteria</taxon>
        <taxon>Pseudomonadati</taxon>
        <taxon>Pseudomonadota</taxon>
        <taxon>Betaproteobacteria</taxon>
        <taxon>Burkholderiales</taxon>
        <taxon>Alcaligenaceae</taxon>
        <taxon>Pollutimonas</taxon>
    </lineage>
</organism>
<dbReference type="InterPro" id="IPR005064">
    <property type="entry name" value="BUG"/>
</dbReference>
<evidence type="ECO:0000313" key="3">
    <source>
        <dbReference type="EMBL" id="PLC50791.1"/>
    </source>
</evidence>
<dbReference type="PANTHER" id="PTHR42928:SF5">
    <property type="entry name" value="BLR1237 PROTEIN"/>
    <property type="match status" value="1"/>
</dbReference>
<dbReference type="OrthoDB" id="8678477at2"/>
<name>A0A2N4U6Z9_9BURK</name>
<evidence type="ECO:0000256" key="2">
    <source>
        <dbReference type="SAM" id="SignalP"/>
    </source>
</evidence>
<dbReference type="Proteomes" id="UP000234190">
    <property type="component" value="Unassembled WGS sequence"/>
</dbReference>
<dbReference type="Pfam" id="PF03401">
    <property type="entry name" value="TctC"/>
    <property type="match status" value="1"/>
</dbReference>
<gene>
    <name evidence="3" type="ORF">CR159_07295</name>
</gene>
<dbReference type="AlphaFoldDB" id="A0A2N4U6Z9"/>
<keyword evidence="2" id="KW-0732">Signal</keyword>
<dbReference type="Gene3D" id="3.40.190.10">
    <property type="entry name" value="Periplasmic binding protein-like II"/>
    <property type="match status" value="1"/>
</dbReference>
<comment type="caution">
    <text evidence="3">The sequence shown here is derived from an EMBL/GenBank/DDBJ whole genome shotgun (WGS) entry which is preliminary data.</text>
</comment>
<sequence>MFKKTLKWLGVGLGLAAATVAHAASDYPNRPITLIIPVAAGGTTDIAGRALAKQLKDELGQPVVVENRPGASGSIANSYVARAEPDGYTLVLSYEGFHTGNPVLMKDLSWDPVKDFTPIAEVIRGPHLFLVPANSPAKTLQEFIELAKQKPGSMNFASSGVGSIQHLGGELFQLKTNTDMVHVPYSGAAPAMQDLLAGRIDVFITTPPTAMAHVEAGTLRALAITSNQRHPKLPDIPTTAEAGLPEFQLEAWFSVFGPAKMPADVVEKLAGAMQKVITSDEFKSQMNAQGSNASYRSPAELGQVVKDDLAKWGEVVKTAGIAAN</sequence>
<feature type="signal peptide" evidence="2">
    <location>
        <begin position="1"/>
        <end position="23"/>
    </location>
</feature>
<evidence type="ECO:0000313" key="4">
    <source>
        <dbReference type="Proteomes" id="UP000234190"/>
    </source>
</evidence>
<dbReference type="PANTHER" id="PTHR42928">
    <property type="entry name" value="TRICARBOXYLATE-BINDING PROTEIN"/>
    <property type="match status" value="1"/>
</dbReference>
<comment type="similarity">
    <text evidence="1">Belongs to the UPF0065 (bug) family.</text>
</comment>
<protein>
    <submittedName>
        <fullName evidence="3">ABC transporter substrate-binding protein</fullName>
    </submittedName>
</protein>
<dbReference type="PIRSF" id="PIRSF017082">
    <property type="entry name" value="YflP"/>
    <property type="match status" value="1"/>
</dbReference>
<proteinExistence type="inferred from homology"/>
<evidence type="ECO:0000256" key="1">
    <source>
        <dbReference type="ARBA" id="ARBA00006987"/>
    </source>
</evidence>
<dbReference type="InterPro" id="IPR042100">
    <property type="entry name" value="Bug_dom1"/>
</dbReference>
<dbReference type="SUPFAM" id="SSF53850">
    <property type="entry name" value="Periplasmic binding protein-like II"/>
    <property type="match status" value="1"/>
</dbReference>
<dbReference type="RefSeq" id="WP_102073337.1">
    <property type="nucleotide sequence ID" value="NZ_PDNW01000004.1"/>
</dbReference>
<keyword evidence="4" id="KW-1185">Reference proteome</keyword>
<dbReference type="CDD" id="cd13578">
    <property type="entry name" value="PBP2_Bug27"/>
    <property type="match status" value="1"/>
</dbReference>
<dbReference type="Gene3D" id="3.40.190.150">
    <property type="entry name" value="Bordetella uptake gene, domain 1"/>
    <property type="match status" value="1"/>
</dbReference>
<reference evidence="3 4" key="1">
    <citation type="submission" date="2017-10" db="EMBL/GenBank/DDBJ databases">
        <title>Two draft genome sequences of Pusillimonas sp. strains isolated from a nitrate- and radionuclide-contaminated groundwater in Russia.</title>
        <authorList>
            <person name="Grouzdev D.S."/>
            <person name="Tourova T.P."/>
            <person name="Goeva M.A."/>
            <person name="Babich T.L."/>
            <person name="Sokolova D.S."/>
            <person name="Abdullin R."/>
            <person name="Poltaraus A.B."/>
            <person name="Toshchakov S.V."/>
            <person name="Nazina T.N."/>
        </authorList>
    </citation>
    <scope>NUCLEOTIDE SEQUENCE [LARGE SCALE GENOMIC DNA]</scope>
    <source>
        <strain evidence="3 4">JR1/69-3-13</strain>
    </source>
</reference>
<dbReference type="EMBL" id="PDNW01000004">
    <property type="protein sequence ID" value="PLC50791.1"/>
    <property type="molecule type" value="Genomic_DNA"/>
</dbReference>
<feature type="chain" id="PRO_5014775365" evidence="2">
    <location>
        <begin position="24"/>
        <end position="324"/>
    </location>
</feature>